<organism evidence="15 16">
    <name type="scientific">Heterodera schachtii</name>
    <name type="common">Sugarbeet cyst nematode worm</name>
    <name type="synonym">Tylenchus schachtii</name>
    <dbReference type="NCBI Taxonomy" id="97005"/>
    <lineage>
        <taxon>Eukaryota</taxon>
        <taxon>Metazoa</taxon>
        <taxon>Ecdysozoa</taxon>
        <taxon>Nematoda</taxon>
        <taxon>Chromadorea</taxon>
        <taxon>Rhabditida</taxon>
        <taxon>Tylenchina</taxon>
        <taxon>Tylenchomorpha</taxon>
        <taxon>Tylenchoidea</taxon>
        <taxon>Heteroderidae</taxon>
        <taxon>Heteroderinae</taxon>
        <taxon>Heterodera</taxon>
    </lineage>
</organism>
<feature type="transmembrane region" description="Helical" evidence="11">
    <location>
        <begin position="326"/>
        <end position="348"/>
    </location>
</feature>
<feature type="domain" description="Neurotransmitter-gated ion-channel transmembrane" evidence="14">
    <location>
        <begin position="334"/>
        <end position="520"/>
    </location>
</feature>
<dbReference type="AlphaFoldDB" id="A0ABD2K5K4"/>
<dbReference type="FunFam" id="1.20.58.390:FF:000076">
    <property type="entry name" value="Glutamate-gated chloride channel, putative"/>
    <property type="match status" value="1"/>
</dbReference>
<evidence type="ECO:0000256" key="4">
    <source>
        <dbReference type="ARBA" id="ARBA00022475"/>
    </source>
</evidence>
<dbReference type="CDD" id="cd19049">
    <property type="entry name" value="LGIC_TM_anion"/>
    <property type="match status" value="1"/>
</dbReference>
<keyword evidence="16" id="KW-1185">Reference proteome</keyword>
<dbReference type="InterPro" id="IPR006202">
    <property type="entry name" value="Neur_chan_lig-bd"/>
</dbReference>
<dbReference type="EMBL" id="JBICCN010000051">
    <property type="protein sequence ID" value="KAL3098176.1"/>
    <property type="molecule type" value="Genomic_DNA"/>
</dbReference>
<dbReference type="SUPFAM" id="SSF90112">
    <property type="entry name" value="Neurotransmitter-gated ion-channel transmembrane pore"/>
    <property type="match status" value="1"/>
</dbReference>
<feature type="compositionally biased region" description="Basic and acidic residues" evidence="12">
    <location>
        <begin position="657"/>
        <end position="674"/>
    </location>
</feature>
<keyword evidence="10 11" id="KW-0407">Ion channel</keyword>
<evidence type="ECO:0000259" key="14">
    <source>
        <dbReference type="Pfam" id="PF02932"/>
    </source>
</evidence>
<dbReference type="Proteomes" id="UP001620645">
    <property type="component" value="Unassembled WGS sequence"/>
</dbReference>
<feature type="compositionally biased region" description="Polar residues" evidence="12">
    <location>
        <begin position="474"/>
        <end position="487"/>
    </location>
</feature>
<keyword evidence="3 11" id="KW-0813">Transport</keyword>
<dbReference type="InterPro" id="IPR036719">
    <property type="entry name" value="Neuro-gated_channel_TM_sf"/>
</dbReference>
<evidence type="ECO:0000313" key="15">
    <source>
        <dbReference type="EMBL" id="KAL3098176.1"/>
    </source>
</evidence>
<evidence type="ECO:0000256" key="12">
    <source>
        <dbReference type="SAM" id="MobiDB-lite"/>
    </source>
</evidence>
<dbReference type="FunFam" id="2.70.170.10:FF:000045">
    <property type="entry name" value="Predicted protein"/>
    <property type="match status" value="1"/>
</dbReference>
<dbReference type="InterPro" id="IPR036734">
    <property type="entry name" value="Neur_chan_lig-bd_sf"/>
</dbReference>
<feature type="domain" description="Neurotransmitter-gated ion-channel ligand-binding" evidence="13">
    <location>
        <begin position="125"/>
        <end position="325"/>
    </location>
</feature>
<dbReference type="PANTHER" id="PTHR18945">
    <property type="entry name" value="NEUROTRANSMITTER GATED ION CHANNEL"/>
    <property type="match status" value="1"/>
</dbReference>
<name>A0ABD2K5K4_HETSC</name>
<feature type="region of interest" description="Disordered" evidence="12">
    <location>
        <begin position="657"/>
        <end position="707"/>
    </location>
</feature>
<keyword evidence="8 11" id="KW-0406">Ion transport</keyword>
<evidence type="ECO:0000256" key="9">
    <source>
        <dbReference type="ARBA" id="ARBA00023136"/>
    </source>
</evidence>
<protein>
    <submittedName>
        <fullName evidence="15">Uncharacterized protein</fullName>
    </submittedName>
</protein>
<keyword evidence="5 11" id="KW-0812">Transmembrane</keyword>
<comment type="caution">
    <text evidence="15">The sequence shown here is derived from an EMBL/GenBank/DDBJ whole genome shotgun (WGS) entry which is preliminary data.</text>
</comment>
<dbReference type="SUPFAM" id="SSF63712">
    <property type="entry name" value="Nicotinic receptor ligand binding domain-like"/>
    <property type="match status" value="1"/>
</dbReference>
<keyword evidence="7 11" id="KW-1133">Transmembrane helix</keyword>
<gene>
    <name evidence="15" type="ORF">niasHS_002012</name>
</gene>
<keyword evidence="9 11" id="KW-0472">Membrane</keyword>
<dbReference type="InterPro" id="IPR038050">
    <property type="entry name" value="Neuro_actylchol_rec"/>
</dbReference>
<evidence type="ECO:0000256" key="7">
    <source>
        <dbReference type="ARBA" id="ARBA00022989"/>
    </source>
</evidence>
<feature type="region of interest" description="Disordered" evidence="12">
    <location>
        <begin position="448"/>
        <end position="565"/>
    </location>
</feature>
<feature type="transmembrane region" description="Helical" evidence="11">
    <location>
        <begin position="389"/>
        <end position="407"/>
    </location>
</feature>
<dbReference type="Pfam" id="PF02931">
    <property type="entry name" value="Neur_chan_LBD"/>
    <property type="match status" value="1"/>
</dbReference>
<keyword evidence="4" id="KW-1003">Cell membrane</keyword>
<reference evidence="15 16" key="1">
    <citation type="submission" date="2024-10" db="EMBL/GenBank/DDBJ databases">
        <authorList>
            <person name="Kim D."/>
        </authorList>
    </citation>
    <scope>NUCLEOTIDE SEQUENCE [LARGE SCALE GENOMIC DNA]</scope>
    <source>
        <strain evidence="15">Taebaek</strain>
    </source>
</reference>
<dbReference type="InterPro" id="IPR018000">
    <property type="entry name" value="Neurotransmitter_ion_chnl_CS"/>
</dbReference>
<proteinExistence type="inferred from homology"/>
<dbReference type="Pfam" id="PF02932">
    <property type="entry name" value="Neur_chan_memb"/>
    <property type="match status" value="1"/>
</dbReference>
<evidence type="ECO:0000256" key="3">
    <source>
        <dbReference type="ARBA" id="ARBA00022448"/>
    </source>
</evidence>
<evidence type="ECO:0000256" key="10">
    <source>
        <dbReference type="ARBA" id="ARBA00023303"/>
    </source>
</evidence>
<feature type="region of interest" description="Disordered" evidence="12">
    <location>
        <begin position="581"/>
        <end position="603"/>
    </location>
</feature>
<dbReference type="InterPro" id="IPR006028">
    <property type="entry name" value="GABAA/Glycine_rcpt"/>
</dbReference>
<feature type="transmembrane region" description="Helical" evidence="11">
    <location>
        <begin position="801"/>
        <end position="821"/>
    </location>
</feature>
<evidence type="ECO:0000313" key="16">
    <source>
        <dbReference type="Proteomes" id="UP001620645"/>
    </source>
</evidence>
<dbReference type="PRINTS" id="PR00253">
    <property type="entry name" value="GABAARECEPTR"/>
</dbReference>
<feature type="signal peptide" evidence="11">
    <location>
        <begin position="1"/>
        <end position="29"/>
    </location>
</feature>
<dbReference type="GO" id="GO:0005886">
    <property type="term" value="C:plasma membrane"/>
    <property type="evidence" value="ECO:0007669"/>
    <property type="project" value="UniProtKB-SubCell"/>
</dbReference>
<feature type="chain" id="PRO_5044530441" evidence="11">
    <location>
        <begin position="30"/>
        <end position="846"/>
    </location>
</feature>
<dbReference type="Gene3D" id="1.20.58.390">
    <property type="entry name" value="Neurotransmitter-gated ion-channel transmembrane domain"/>
    <property type="match status" value="1"/>
</dbReference>
<evidence type="ECO:0000256" key="11">
    <source>
        <dbReference type="RuleBase" id="RU000687"/>
    </source>
</evidence>
<evidence type="ECO:0000256" key="2">
    <source>
        <dbReference type="ARBA" id="ARBA00004236"/>
    </source>
</evidence>
<dbReference type="InterPro" id="IPR006201">
    <property type="entry name" value="Neur_channel"/>
</dbReference>
<sequence>MGGVHCCAKLALASAFTLIMSSMIHSVGAVHGHHFLRKTAQQKQTEDAELEEELDLDEEENHFGTANSHFVAQTSDDSSFYKVQRRQPSAATGQNEQQPQQQFAKDTVFEQGETRDFLAFLRRIRYDHRQCPQNNGQPVVINVSVVVSNVRAVSEVTMDYSLEMFYRESWTDERLQYEERQFRNKTELTLHESYSNFLWHPDTFMPNAIASKNPRKQSISHRSLLRLQSNGQILYSRRLSVVAECPMDLTLFPFDSQTCKLGIESYGYTSDQVSYGWSKGQREALKLHKIRLPDFRIKEAFVTSQLESYATGNYSRLYVCFVFSRSAGFCFLQLIIPSTAVVITSWVSLWMENETSFQDMISIILTITFLLFSYNEVMPRVSYLKALDIWLAVCFMIVFLSLIKLALMKYMRQRIRIVTGGAQNSPSALLGGMLPIIQLSTGAGPMMHYGSNNLSHQQQQQQQQSRPATPPPTMRSSFPTMPPITTTSHHRSLHYELQRLHQQQQLPPSNRCRSRHPSVADDAGATASRESRQRSVAGSSEDDLQQQQQQQQRHNRRKQSTLSQGLEMTLGGVCIPQLMTQSATRRRKGGSVDSGGGAGGVASIQPYQTPISTLAAAQMQLPLNESSLRQLQQQTLYQAQQLQLHVQLQQQALHDQWRRERRARRDAERLKEQQQQKTKRRLLQHHQQQKQQQKSRHKDCNDNELLNGRNGIGMGSIGAAAAAAGYQRSPVNAIRIGIESSTDSSSSDSDALAATTTTLAAGILGHRQRRREKRRRLFFGMFDEFGNVEFSASFIRRFHWVTQMSFFFFFVIFCLYFFLVYPHSRTTSDDPACNREEAEWYASIPA</sequence>
<accession>A0ABD2K5K4</accession>
<evidence type="ECO:0000256" key="1">
    <source>
        <dbReference type="ARBA" id="ARBA00004141"/>
    </source>
</evidence>
<dbReference type="Gene3D" id="2.70.170.10">
    <property type="entry name" value="Neurotransmitter-gated ion-channel ligand-binding domain"/>
    <property type="match status" value="1"/>
</dbReference>
<evidence type="ECO:0000259" key="13">
    <source>
        <dbReference type="Pfam" id="PF02931"/>
    </source>
</evidence>
<dbReference type="PRINTS" id="PR00252">
    <property type="entry name" value="NRIONCHANNEL"/>
</dbReference>
<dbReference type="GO" id="GO:0005230">
    <property type="term" value="F:extracellular ligand-gated monoatomic ion channel activity"/>
    <property type="evidence" value="ECO:0007669"/>
    <property type="project" value="UniProtKB-ARBA"/>
</dbReference>
<dbReference type="PROSITE" id="PS00236">
    <property type="entry name" value="NEUROTR_ION_CHANNEL"/>
    <property type="match status" value="1"/>
</dbReference>
<feature type="compositionally biased region" description="Basic residues" evidence="12">
    <location>
        <begin position="677"/>
        <end position="697"/>
    </location>
</feature>
<dbReference type="CDD" id="cd18990">
    <property type="entry name" value="LGIC_ECD_GABAAR"/>
    <property type="match status" value="1"/>
</dbReference>
<evidence type="ECO:0000256" key="5">
    <source>
        <dbReference type="ARBA" id="ARBA00022692"/>
    </source>
</evidence>
<keyword evidence="6 11" id="KW-0732">Signal</keyword>
<feature type="region of interest" description="Disordered" evidence="12">
    <location>
        <begin position="82"/>
        <end position="102"/>
    </location>
</feature>
<feature type="compositionally biased region" description="Polar residues" evidence="12">
    <location>
        <begin position="86"/>
        <end position="102"/>
    </location>
</feature>
<feature type="transmembrane region" description="Helical" evidence="11">
    <location>
        <begin position="360"/>
        <end position="377"/>
    </location>
</feature>
<comment type="subcellular location">
    <subcellularLocation>
        <location evidence="2">Cell membrane</location>
    </subcellularLocation>
    <subcellularLocation>
        <location evidence="1">Membrane</location>
        <topology evidence="1">Multi-pass membrane protein</topology>
    </subcellularLocation>
</comment>
<dbReference type="InterPro" id="IPR006029">
    <property type="entry name" value="Neurotrans-gated_channel_TM"/>
</dbReference>
<evidence type="ECO:0000256" key="6">
    <source>
        <dbReference type="ARBA" id="ARBA00022729"/>
    </source>
</evidence>
<comment type="similarity">
    <text evidence="11">Belongs to the ligand-gated ion channel (TC 1.A.9) family.</text>
</comment>
<evidence type="ECO:0000256" key="8">
    <source>
        <dbReference type="ARBA" id="ARBA00023065"/>
    </source>
</evidence>